<comment type="caution">
    <text evidence="10">The sequence shown here is derived from an EMBL/GenBank/DDBJ whole genome shotgun (WGS) entry which is preliminary data.</text>
</comment>
<keyword evidence="3" id="KW-0862">Zinc</keyword>
<gene>
    <name evidence="10" type="primary">ZZZ3</name>
    <name evidence="10" type="ORF">H4R18_000844</name>
</gene>
<dbReference type="InterPro" id="IPR043145">
    <property type="entry name" value="Znf_ZZ_sf"/>
</dbReference>
<dbReference type="InterPro" id="IPR017930">
    <property type="entry name" value="Myb_dom"/>
</dbReference>
<sequence length="601" mass="63778">MNSDESIAVLHAATAQPAKRHSSAEALSPATDHTAVGGDVTDIVRNNEEYMLVYRAIEALKSQLRRAQSDMEVLQRLRDEALAHPVEYVEALVSGTAAASPARQEVVEVPAVDAQVYLVGAGSAAAAKYAGSVVRSKPVRAPGALRWPLTAGGAGQLTGNTAVATPAYSPERSAAPAAGSDVGGHAVPRVGRANTEPIRHETAPGAAGAATLPSTPTHGGGGGGGKSQKSFTPQMVAEFRRPMSDDDDDDDGDDDNDDGGSRADRAHGGKSGWRGGEAAGRRGRPRKGARPRAAAPARARIRSAAHEADGEPKPASYNLPWSDEEQMRLEQLLVEFPEEEVANDRWRKISEALGTRTMRQVASRVQKYFIKLARAGLPVPGRTPDTSAWTTFAHHRATPLSAPPTTTTAAASAASAARRKRRRVDFTSSEDDGDYADDNSDDSDDVPLATVLALQPAPTDCKPQPPAAAAAAADHKAQMMPAADRKGKQVEVFTHQYEVEAPRMAPVVQTPALRSAKAVHLGYRCDSCLAEPIVGVRWHCLECGGGGNAVDLCDECREEGAFETEQHRAAHRLHPCRDAEMEPYYANEVAAAALQEYSYLA</sequence>
<feature type="compositionally biased region" description="Low complexity" evidence="6">
    <location>
        <begin position="203"/>
        <end position="217"/>
    </location>
</feature>
<evidence type="ECO:0000256" key="3">
    <source>
        <dbReference type="ARBA" id="ARBA00022833"/>
    </source>
</evidence>
<dbReference type="InterPro" id="IPR001005">
    <property type="entry name" value="SANT/Myb"/>
</dbReference>
<feature type="compositionally biased region" description="Acidic residues" evidence="6">
    <location>
        <begin position="245"/>
        <end position="258"/>
    </location>
</feature>
<feature type="domain" description="Myb-like" evidence="7">
    <location>
        <begin position="313"/>
        <end position="369"/>
    </location>
</feature>
<dbReference type="PROSITE" id="PS50135">
    <property type="entry name" value="ZF_ZZ_2"/>
    <property type="match status" value="1"/>
</dbReference>
<dbReference type="InterPro" id="IPR037830">
    <property type="entry name" value="ZZZ3"/>
</dbReference>
<dbReference type="SMART" id="SM00717">
    <property type="entry name" value="SANT"/>
    <property type="match status" value="1"/>
</dbReference>
<keyword evidence="5" id="KW-0175">Coiled coil</keyword>
<keyword evidence="1" id="KW-0479">Metal-binding</keyword>
<proteinExistence type="predicted"/>
<evidence type="ECO:0000259" key="9">
    <source>
        <dbReference type="PROSITE" id="PS51294"/>
    </source>
</evidence>
<dbReference type="Pfam" id="PF00569">
    <property type="entry name" value="ZZ"/>
    <property type="match status" value="1"/>
</dbReference>
<dbReference type="AlphaFoldDB" id="A0A9W8LMG2"/>
<feature type="region of interest" description="Disordered" evidence="6">
    <location>
        <begin position="13"/>
        <end position="32"/>
    </location>
</feature>
<reference evidence="10" key="1">
    <citation type="submission" date="2022-07" db="EMBL/GenBank/DDBJ databases">
        <title>Phylogenomic reconstructions and comparative analyses of Kickxellomycotina fungi.</title>
        <authorList>
            <person name="Reynolds N.K."/>
            <person name="Stajich J.E."/>
            <person name="Barry K."/>
            <person name="Grigoriev I.V."/>
            <person name="Crous P."/>
            <person name="Smith M.E."/>
        </authorList>
    </citation>
    <scope>NUCLEOTIDE SEQUENCE</scope>
    <source>
        <strain evidence="10">NBRC 105414</strain>
    </source>
</reference>
<evidence type="ECO:0000256" key="1">
    <source>
        <dbReference type="ARBA" id="ARBA00022723"/>
    </source>
</evidence>
<feature type="compositionally biased region" description="Basic residues" evidence="6">
    <location>
        <begin position="281"/>
        <end position="290"/>
    </location>
</feature>
<evidence type="ECO:0000313" key="10">
    <source>
        <dbReference type="EMBL" id="KAJ2784919.1"/>
    </source>
</evidence>
<dbReference type="EMBL" id="JANBUL010000018">
    <property type="protein sequence ID" value="KAJ2784919.1"/>
    <property type="molecule type" value="Genomic_DNA"/>
</dbReference>
<organism evidence="10 11">
    <name type="scientific">Coemansia javaensis</name>
    <dbReference type="NCBI Taxonomy" id="2761396"/>
    <lineage>
        <taxon>Eukaryota</taxon>
        <taxon>Fungi</taxon>
        <taxon>Fungi incertae sedis</taxon>
        <taxon>Zoopagomycota</taxon>
        <taxon>Kickxellomycotina</taxon>
        <taxon>Kickxellomycetes</taxon>
        <taxon>Kickxellales</taxon>
        <taxon>Kickxellaceae</taxon>
        <taxon>Coemansia</taxon>
    </lineage>
</organism>
<dbReference type="SMART" id="SM00291">
    <property type="entry name" value="ZnF_ZZ"/>
    <property type="match status" value="1"/>
</dbReference>
<feature type="compositionally biased region" description="Acidic residues" evidence="6">
    <location>
        <begin position="428"/>
        <end position="445"/>
    </location>
</feature>
<dbReference type="Gene3D" id="3.30.60.90">
    <property type="match status" value="1"/>
</dbReference>
<dbReference type="PROSITE" id="PS50090">
    <property type="entry name" value="MYB_LIKE"/>
    <property type="match status" value="1"/>
</dbReference>
<dbReference type="PANTHER" id="PTHR22705">
    <property type="entry name" value="ZINC FINGER, ZZ DOMAIN CONTAINING 3"/>
    <property type="match status" value="1"/>
</dbReference>
<evidence type="ECO:0000259" key="8">
    <source>
        <dbReference type="PROSITE" id="PS50135"/>
    </source>
</evidence>
<dbReference type="InterPro" id="IPR009057">
    <property type="entry name" value="Homeodomain-like_sf"/>
</dbReference>
<feature type="region of interest" description="Disordered" evidence="6">
    <location>
        <begin position="169"/>
        <end position="189"/>
    </location>
</feature>
<dbReference type="Proteomes" id="UP001140217">
    <property type="component" value="Unassembled WGS sequence"/>
</dbReference>
<feature type="region of interest" description="Disordered" evidence="6">
    <location>
        <begin position="202"/>
        <end position="319"/>
    </location>
</feature>
<evidence type="ECO:0000256" key="4">
    <source>
        <dbReference type="PROSITE-ProRule" id="PRU00228"/>
    </source>
</evidence>
<protein>
    <submittedName>
        <fullName evidence="10">ZZ-type zinc finger-containing protein 3</fullName>
    </submittedName>
</protein>
<feature type="domain" description="HTH myb-type" evidence="9">
    <location>
        <begin position="320"/>
        <end position="373"/>
    </location>
</feature>
<feature type="coiled-coil region" evidence="5">
    <location>
        <begin position="57"/>
        <end position="84"/>
    </location>
</feature>
<evidence type="ECO:0000313" key="11">
    <source>
        <dbReference type="Proteomes" id="UP001140217"/>
    </source>
</evidence>
<accession>A0A9W8LMG2</accession>
<keyword evidence="2 4" id="KW-0863">Zinc-finger</keyword>
<feature type="domain" description="ZZ-type" evidence="8">
    <location>
        <begin position="520"/>
        <end position="589"/>
    </location>
</feature>
<evidence type="ECO:0000259" key="7">
    <source>
        <dbReference type="PROSITE" id="PS50090"/>
    </source>
</evidence>
<evidence type="ECO:0000256" key="6">
    <source>
        <dbReference type="SAM" id="MobiDB-lite"/>
    </source>
</evidence>
<dbReference type="SUPFAM" id="SSF57850">
    <property type="entry name" value="RING/U-box"/>
    <property type="match status" value="1"/>
</dbReference>
<feature type="region of interest" description="Disordered" evidence="6">
    <location>
        <begin position="415"/>
        <end position="445"/>
    </location>
</feature>
<dbReference type="InterPro" id="IPR000433">
    <property type="entry name" value="Znf_ZZ"/>
</dbReference>
<dbReference type="GO" id="GO:0008270">
    <property type="term" value="F:zinc ion binding"/>
    <property type="evidence" value="ECO:0007669"/>
    <property type="project" value="UniProtKB-KW"/>
</dbReference>
<dbReference type="CDD" id="cd00167">
    <property type="entry name" value="SANT"/>
    <property type="match status" value="1"/>
</dbReference>
<feature type="compositionally biased region" description="Gly residues" evidence="6">
    <location>
        <begin position="269"/>
        <end position="278"/>
    </location>
</feature>
<dbReference type="Gene3D" id="1.10.10.60">
    <property type="entry name" value="Homeodomain-like"/>
    <property type="match status" value="1"/>
</dbReference>
<dbReference type="SUPFAM" id="SSF46689">
    <property type="entry name" value="Homeodomain-like"/>
    <property type="match status" value="1"/>
</dbReference>
<dbReference type="Pfam" id="PF00249">
    <property type="entry name" value="Myb_DNA-binding"/>
    <property type="match status" value="1"/>
</dbReference>
<keyword evidence="11" id="KW-1185">Reference proteome</keyword>
<evidence type="ECO:0000256" key="2">
    <source>
        <dbReference type="ARBA" id="ARBA00022771"/>
    </source>
</evidence>
<name>A0A9W8LMG2_9FUNG</name>
<evidence type="ECO:0000256" key="5">
    <source>
        <dbReference type="SAM" id="Coils"/>
    </source>
</evidence>
<dbReference type="OrthoDB" id="424753at2759"/>
<dbReference type="PANTHER" id="PTHR22705:SF0">
    <property type="entry name" value="ZZ-TYPE ZINC FINGER-CONTAINING PROTEIN 3"/>
    <property type="match status" value="1"/>
</dbReference>
<dbReference type="PROSITE" id="PS51294">
    <property type="entry name" value="HTH_MYB"/>
    <property type="match status" value="1"/>
</dbReference>